<comment type="caution">
    <text evidence="3">The sequence shown here is derived from an EMBL/GenBank/DDBJ whole genome shotgun (WGS) entry which is preliminary data.</text>
</comment>
<feature type="domain" description="Fe/B12 periplasmic-binding" evidence="2">
    <location>
        <begin position="36"/>
        <end position="290"/>
    </location>
</feature>
<evidence type="ECO:0000256" key="1">
    <source>
        <dbReference type="SAM" id="SignalP"/>
    </source>
</evidence>
<dbReference type="OrthoDB" id="9797736at2"/>
<dbReference type="CDD" id="cd01149">
    <property type="entry name" value="HutB"/>
    <property type="match status" value="1"/>
</dbReference>
<dbReference type="Pfam" id="PF01497">
    <property type="entry name" value="Peripla_BP_2"/>
    <property type="match status" value="1"/>
</dbReference>
<dbReference type="InterPro" id="IPR002491">
    <property type="entry name" value="ABC_transptr_periplasmic_BD"/>
</dbReference>
<dbReference type="InterPro" id="IPR050902">
    <property type="entry name" value="ABC_Transporter_SBP"/>
</dbReference>
<dbReference type="PROSITE" id="PS50983">
    <property type="entry name" value="FE_B12_PBP"/>
    <property type="match status" value="1"/>
</dbReference>
<evidence type="ECO:0000259" key="2">
    <source>
        <dbReference type="PROSITE" id="PS50983"/>
    </source>
</evidence>
<sequence>MALFAPLSRRRLIGGVIAAAALAAAAAPARADGPQRVVVIGGSLTEIVYALGEEDRLIARDTTSVFPEAAAKLPDVGYIRQLSPEGVLSVGPDMIVALEGFGPPEAASVIQQAGIPVTVIPDGYDSQSILDKIRLTAKAFGREEAGEELAGKVGADLAAAEAAAAGIADKRRVLFLLSVQGGRLMASGGNTHAAGIIALAGGVNAMSGFDGYKEVSNEAVIEAAPDLILRMRGGRDPSSDAEVLAHPAIAATPAGKAGKVIGMDGLYILGFGPRTAQAARELGEALYGDVPAAGN</sequence>
<feature type="chain" id="PRO_5008656371" evidence="1">
    <location>
        <begin position="32"/>
        <end position="295"/>
    </location>
</feature>
<keyword evidence="1" id="KW-0732">Signal</keyword>
<dbReference type="SUPFAM" id="SSF53807">
    <property type="entry name" value="Helical backbone' metal receptor"/>
    <property type="match status" value="1"/>
</dbReference>
<dbReference type="PROSITE" id="PS51318">
    <property type="entry name" value="TAT"/>
    <property type="match status" value="1"/>
</dbReference>
<feature type="signal peptide" evidence="1">
    <location>
        <begin position="1"/>
        <end position="31"/>
    </location>
</feature>
<keyword evidence="4" id="KW-1185">Reference proteome</keyword>
<organism evidence="3 4">
    <name type="scientific">Hoeflea olei</name>
    <dbReference type="NCBI Taxonomy" id="1480615"/>
    <lineage>
        <taxon>Bacteria</taxon>
        <taxon>Pseudomonadati</taxon>
        <taxon>Pseudomonadota</taxon>
        <taxon>Alphaproteobacteria</taxon>
        <taxon>Hyphomicrobiales</taxon>
        <taxon>Rhizobiaceae</taxon>
        <taxon>Hoeflea</taxon>
    </lineage>
</organism>
<dbReference type="InterPro" id="IPR006311">
    <property type="entry name" value="TAT_signal"/>
</dbReference>
<protein>
    <submittedName>
        <fullName evidence="3">Hemin ABC transporter substrate-binding protein</fullName>
    </submittedName>
</protein>
<dbReference type="PANTHER" id="PTHR30535:SF4">
    <property type="entry name" value="HEMIN-BINDING PERIPLASMIC PROTEIN HMUT"/>
    <property type="match status" value="1"/>
</dbReference>
<gene>
    <name evidence="3" type="ORF">AWJ14_07355</name>
</gene>
<dbReference type="Gene3D" id="3.40.50.1980">
    <property type="entry name" value="Nitrogenase molybdenum iron protein domain"/>
    <property type="match status" value="2"/>
</dbReference>
<dbReference type="EMBL" id="LQZT01000023">
    <property type="protein sequence ID" value="OCW57179.1"/>
    <property type="molecule type" value="Genomic_DNA"/>
</dbReference>
<dbReference type="STRING" id="1480615.AWJ14_07355"/>
<proteinExistence type="predicted"/>
<name>A0A1C1YUL6_9HYPH</name>
<dbReference type="AlphaFoldDB" id="A0A1C1YUL6"/>
<dbReference type="RefSeq" id="WP_066180630.1">
    <property type="nucleotide sequence ID" value="NZ_LQZT01000023.1"/>
</dbReference>
<evidence type="ECO:0000313" key="3">
    <source>
        <dbReference type="EMBL" id="OCW57179.1"/>
    </source>
</evidence>
<accession>A0A1C1YUL6</accession>
<evidence type="ECO:0000313" key="4">
    <source>
        <dbReference type="Proteomes" id="UP000094795"/>
    </source>
</evidence>
<dbReference type="PANTHER" id="PTHR30535">
    <property type="entry name" value="VITAMIN B12-BINDING PROTEIN"/>
    <property type="match status" value="1"/>
</dbReference>
<reference evidence="3 4" key="1">
    <citation type="submission" date="2015-12" db="EMBL/GenBank/DDBJ databases">
        <authorList>
            <person name="Shamseldin A."/>
            <person name="Moawad H."/>
            <person name="Abd El-Rahim W.M."/>
            <person name="Sadowsky M.J."/>
        </authorList>
    </citation>
    <scope>NUCLEOTIDE SEQUENCE [LARGE SCALE GENOMIC DNA]</scope>
    <source>
        <strain evidence="3 4">JC234</strain>
    </source>
</reference>
<dbReference type="Proteomes" id="UP000094795">
    <property type="component" value="Unassembled WGS sequence"/>
</dbReference>